<name>A0A0V1HGV4_TRIPS</name>
<protein>
    <submittedName>
        <fullName evidence="2">Uncharacterized protein</fullName>
    </submittedName>
</protein>
<dbReference type="EMBL" id="JYDS01000372">
    <property type="protein sequence ID" value="KRZ09947.1"/>
    <property type="molecule type" value="Genomic_DNA"/>
</dbReference>
<evidence type="ECO:0000256" key="1">
    <source>
        <dbReference type="SAM" id="MobiDB-lite"/>
    </source>
</evidence>
<gene>
    <name evidence="2" type="ORF">T4B_2485</name>
</gene>
<reference evidence="2 3" key="1">
    <citation type="submission" date="2015-01" db="EMBL/GenBank/DDBJ databases">
        <title>Evolution of Trichinella species and genotypes.</title>
        <authorList>
            <person name="Korhonen P.K."/>
            <person name="Edoardo P."/>
            <person name="Giuseppe L.R."/>
            <person name="Gasser R.B."/>
        </authorList>
    </citation>
    <scope>NUCLEOTIDE SEQUENCE [LARGE SCALE GENOMIC DNA]</scope>
    <source>
        <strain evidence="2">ISS588</strain>
    </source>
</reference>
<sequence>MAPIRAPPNACFSHNYRSRSIALAIVSWSLLAYYSAFSTQPGHAVYLLRSSDRPSRVTSVSINDPHLGTNQSRRT</sequence>
<keyword evidence="3" id="KW-1185">Reference proteome</keyword>
<comment type="caution">
    <text evidence="2">The sequence shown here is derived from an EMBL/GenBank/DDBJ whole genome shotgun (WGS) entry which is preliminary data.</text>
</comment>
<organism evidence="2 3">
    <name type="scientific">Trichinella pseudospiralis</name>
    <name type="common">Parasitic roundworm</name>
    <dbReference type="NCBI Taxonomy" id="6337"/>
    <lineage>
        <taxon>Eukaryota</taxon>
        <taxon>Metazoa</taxon>
        <taxon>Ecdysozoa</taxon>
        <taxon>Nematoda</taxon>
        <taxon>Enoplea</taxon>
        <taxon>Dorylaimia</taxon>
        <taxon>Trichinellida</taxon>
        <taxon>Trichinellidae</taxon>
        <taxon>Trichinella</taxon>
    </lineage>
</organism>
<accession>A0A0V1HGV4</accession>
<feature type="region of interest" description="Disordered" evidence="1">
    <location>
        <begin position="53"/>
        <end position="75"/>
    </location>
</feature>
<evidence type="ECO:0000313" key="3">
    <source>
        <dbReference type="Proteomes" id="UP000054805"/>
    </source>
</evidence>
<proteinExistence type="predicted"/>
<dbReference type="AlphaFoldDB" id="A0A0V1HGV4"/>
<evidence type="ECO:0000313" key="2">
    <source>
        <dbReference type="EMBL" id="KRZ09947.1"/>
    </source>
</evidence>
<feature type="compositionally biased region" description="Polar residues" evidence="1">
    <location>
        <begin position="56"/>
        <end position="75"/>
    </location>
</feature>
<dbReference type="Proteomes" id="UP000054805">
    <property type="component" value="Unassembled WGS sequence"/>
</dbReference>